<sequence length="169" mass="18573">MSTLGDDGDSGWPRRHRRRPLSPGRRGVSANFYPSESRHPLSNARNSHRDHLESFPPSPTSRGSNVSLNLSENHYPQTSGRHRSQDSPGTNISGGIMSSVGGSQNIDSGNADYNNQNFKDASVQNNNYGININIHFHIHLGSGTDSLTLTRVVSFGLFGHGDAMIMRWF</sequence>
<feature type="compositionally biased region" description="Polar residues" evidence="1">
    <location>
        <begin position="60"/>
        <end position="79"/>
    </location>
</feature>
<feature type="compositionally biased region" description="Polar residues" evidence="1">
    <location>
        <begin position="104"/>
        <end position="113"/>
    </location>
</feature>
<dbReference type="Proteomes" id="UP000518752">
    <property type="component" value="Unassembled WGS sequence"/>
</dbReference>
<evidence type="ECO:0000313" key="2">
    <source>
        <dbReference type="EMBL" id="KAF5375961.1"/>
    </source>
</evidence>
<dbReference type="OrthoDB" id="10610378at2759"/>
<name>A0A8H5H2X1_9AGAR</name>
<feature type="region of interest" description="Disordered" evidence="1">
    <location>
        <begin position="1"/>
        <end position="113"/>
    </location>
</feature>
<comment type="caution">
    <text evidence="2">The sequence shown here is derived from an EMBL/GenBank/DDBJ whole genome shotgun (WGS) entry which is preliminary data.</text>
</comment>
<accession>A0A8H5H2X1</accession>
<keyword evidence="3" id="KW-1185">Reference proteome</keyword>
<evidence type="ECO:0000313" key="3">
    <source>
        <dbReference type="Proteomes" id="UP000518752"/>
    </source>
</evidence>
<gene>
    <name evidence="2" type="ORF">D9757_008847</name>
</gene>
<dbReference type="EMBL" id="JAACJN010000093">
    <property type="protein sequence ID" value="KAF5375961.1"/>
    <property type="molecule type" value="Genomic_DNA"/>
</dbReference>
<dbReference type="AlphaFoldDB" id="A0A8H5H2X1"/>
<protein>
    <submittedName>
        <fullName evidence="2">Uncharacterized protein</fullName>
    </submittedName>
</protein>
<reference evidence="2 3" key="1">
    <citation type="journal article" date="2020" name="ISME J.">
        <title>Uncovering the hidden diversity of litter-decomposition mechanisms in mushroom-forming fungi.</title>
        <authorList>
            <person name="Floudas D."/>
            <person name="Bentzer J."/>
            <person name="Ahren D."/>
            <person name="Johansson T."/>
            <person name="Persson P."/>
            <person name="Tunlid A."/>
        </authorList>
    </citation>
    <scope>NUCLEOTIDE SEQUENCE [LARGE SCALE GENOMIC DNA]</scope>
    <source>
        <strain evidence="2 3">CBS 406.79</strain>
    </source>
</reference>
<organism evidence="2 3">
    <name type="scientific">Collybiopsis confluens</name>
    <dbReference type="NCBI Taxonomy" id="2823264"/>
    <lineage>
        <taxon>Eukaryota</taxon>
        <taxon>Fungi</taxon>
        <taxon>Dikarya</taxon>
        <taxon>Basidiomycota</taxon>
        <taxon>Agaricomycotina</taxon>
        <taxon>Agaricomycetes</taxon>
        <taxon>Agaricomycetidae</taxon>
        <taxon>Agaricales</taxon>
        <taxon>Marasmiineae</taxon>
        <taxon>Omphalotaceae</taxon>
        <taxon>Collybiopsis</taxon>
    </lineage>
</organism>
<feature type="compositionally biased region" description="Low complexity" evidence="1">
    <location>
        <begin position="93"/>
        <end position="103"/>
    </location>
</feature>
<evidence type="ECO:0000256" key="1">
    <source>
        <dbReference type="SAM" id="MobiDB-lite"/>
    </source>
</evidence>
<proteinExistence type="predicted"/>